<dbReference type="PANTHER" id="PTHR12786:SF2">
    <property type="entry name" value="SPLICING FACTOR 3A SUBUNIT 3"/>
    <property type="match status" value="1"/>
</dbReference>
<accession>A0A077ZAX1</accession>
<evidence type="ECO:0000256" key="7">
    <source>
        <dbReference type="ARBA" id="ARBA00022833"/>
    </source>
</evidence>
<dbReference type="GO" id="GO:0003723">
    <property type="term" value="F:RNA binding"/>
    <property type="evidence" value="ECO:0007669"/>
    <property type="project" value="InterPro"/>
</dbReference>
<evidence type="ECO:0000256" key="4">
    <source>
        <dbReference type="ARBA" id="ARBA00022664"/>
    </source>
</evidence>
<comment type="similarity">
    <text evidence="2">Belongs to the SF3A3 family.</text>
</comment>
<keyword evidence="6" id="KW-0863">Zinc-finger</keyword>
<evidence type="ECO:0000256" key="6">
    <source>
        <dbReference type="ARBA" id="ARBA00022771"/>
    </source>
</evidence>
<evidence type="ECO:0000313" key="13">
    <source>
        <dbReference type="Proteomes" id="UP000030665"/>
    </source>
</evidence>
<dbReference type="PANTHER" id="PTHR12786">
    <property type="entry name" value="SPLICING FACTOR SF3A-RELATED"/>
    <property type="match status" value="1"/>
</dbReference>
<evidence type="ECO:0000256" key="8">
    <source>
        <dbReference type="ARBA" id="ARBA00023187"/>
    </source>
</evidence>
<feature type="domain" description="Matrin-type" evidence="11">
    <location>
        <begin position="427"/>
        <end position="458"/>
    </location>
</feature>
<dbReference type="OrthoDB" id="2160351at2759"/>
<sequence length="522" mass="60869">MNESIIEQQRRLHEERERLLDAMVREQVFVKNSFKARINSEHRIKRLLKRYTEITKTLLAIYADFDCNRRRELSSLSGPNEFAEFYTRLKHLREVHRDHPNEIAIPLSIEFQEMNRMINDVAKMEADMIEFTDEEGYGRFLDLHECYDKFLNLKGMQRIDYVTYVNTFDQVNEIPKQFKTAEYKAYIECLVRYLTNVLARVKPLLDLTDVCGKGRNDCNASALLFKGLNEVQKNFENQWESETFPGWPKVSASAMLHKGAFLDLTPFNSAEELMNVGLDRLKSALRALGMKCGGTAEERAKRLFLTKGTKLSELDPSLFVKVKANAVELERKERERNKEIAALEAQLFYLAEQVHDLRVATIENVERKQARVYGEFEEDEETGTGEAEEEDDDADDIPYNPKNLPLGWDGKPIPYWLYKLHGLNLNFPCEICGNQVYKGPKAFQKHFSEWRHAHGMRCLGIPNTAHFANITRMSDALELWNALREQKERERFKPDVDEEFEDSQGNVVNRKTYDDLRRQGLL</sequence>
<feature type="compositionally biased region" description="Acidic residues" evidence="10">
    <location>
        <begin position="375"/>
        <end position="396"/>
    </location>
</feature>
<name>A0A077ZAX1_TRITR</name>
<organism evidence="12 13">
    <name type="scientific">Trichuris trichiura</name>
    <name type="common">Whipworm</name>
    <name type="synonym">Trichocephalus trichiurus</name>
    <dbReference type="NCBI Taxonomy" id="36087"/>
    <lineage>
        <taxon>Eukaryota</taxon>
        <taxon>Metazoa</taxon>
        <taxon>Ecdysozoa</taxon>
        <taxon>Nematoda</taxon>
        <taxon>Enoplea</taxon>
        <taxon>Dorylaimia</taxon>
        <taxon>Trichinellida</taxon>
        <taxon>Trichuridae</taxon>
        <taxon>Trichuris</taxon>
    </lineage>
</organism>
<keyword evidence="8" id="KW-0508">mRNA splicing</keyword>
<evidence type="ECO:0000256" key="9">
    <source>
        <dbReference type="ARBA" id="ARBA00023242"/>
    </source>
</evidence>
<dbReference type="Pfam" id="PF11931">
    <property type="entry name" value="SF3a60_Prp9_C"/>
    <property type="match status" value="1"/>
</dbReference>
<reference evidence="12" key="2">
    <citation type="submission" date="2014-03" db="EMBL/GenBank/DDBJ databases">
        <title>The whipworm genome and dual-species transcriptomics of an intimate host-pathogen interaction.</title>
        <authorList>
            <person name="Foth B.J."/>
            <person name="Tsai I.J."/>
            <person name="Reid A.J."/>
            <person name="Bancroft A.J."/>
            <person name="Nichol S."/>
            <person name="Tracey A."/>
            <person name="Holroyd N."/>
            <person name="Cotton J.A."/>
            <person name="Stanley E.J."/>
            <person name="Zarowiecki M."/>
            <person name="Liu J.Z."/>
            <person name="Huckvale T."/>
            <person name="Cooper P.J."/>
            <person name="Grencis R.K."/>
            <person name="Berriman M."/>
        </authorList>
    </citation>
    <scope>NUCLEOTIDE SEQUENCE [LARGE SCALE GENOMIC DNA]</scope>
</reference>
<keyword evidence="7" id="KW-0862">Zinc</keyword>
<keyword evidence="13" id="KW-1185">Reference proteome</keyword>
<dbReference type="AlphaFoldDB" id="A0A077ZAX1"/>
<dbReference type="GO" id="GO:0000398">
    <property type="term" value="P:mRNA splicing, via spliceosome"/>
    <property type="evidence" value="ECO:0007669"/>
    <property type="project" value="InterPro"/>
</dbReference>
<feature type="region of interest" description="Disordered" evidence="10">
    <location>
        <begin position="373"/>
        <end position="398"/>
    </location>
</feature>
<evidence type="ECO:0000259" key="11">
    <source>
        <dbReference type="PROSITE" id="PS50171"/>
    </source>
</evidence>
<evidence type="ECO:0000256" key="1">
    <source>
        <dbReference type="ARBA" id="ARBA00004123"/>
    </source>
</evidence>
<dbReference type="Pfam" id="PF13297">
    <property type="entry name" value="SDE2_2C"/>
    <property type="match status" value="1"/>
</dbReference>
<evidence type="ECO:0000256" key="2">
    <source>
        <dbReference type="ARBA" id="ARBA00008776"/>
    </source>
</evidence>
<proteinExistence type="inferred from homology"/>
<reference evidence="12" key="1">
    <citation type="submission" date="2014-01" db="EMBL/GenBank/DDBJ databases">
        <authorList>
            <person name="Aslett M."/>
        </authorList>
    </citation>
    <scope>NUCLEOTIDE SEQUENCE</scope>
</reference>
<comment type="subcellular location">
    <subcellularLocation>
        <location evidence="1">Nucleus</location>
    </subcellularLocation>
</comment>
<evidence type="ECO:0000256" key="3">
    <source>
        <dbReference type="ARBA" id="ARBA00022553"/>
    </source>
</evidence>
<dbReference type="GO" id="GO:0008270">
    <property type="term" value="F:zinc ion binding"/>
    <property type="evidence" value="ECO:0007669"/>
    <property type="project" value="UniProtKB-KW"/>
</dbReference>
<dbReference type="InterPro" id="IPR024598">
    <property type="entry name" value="SF3a60/Prp9_C"/>
</dbReference>
<keyword evidence="5" id="KW-0479">Metal-binding</keyword>
<evidence type="ECO:0000313" key="12">
    <source>
        <dbReference type="EMBL" id="CDW57451.1"/>
    </source>
</evidence>
<dbReference type="InterPro" id="IPR051421">
    <property type="entry name" value="RNA_Proc_DNA_Dmg_Regulator"/>
</dbReference>
<dbReference type="GO" id="GO:0005681">
    <property type="term" value="C:spliceosomal complex"/>
    <property type="evidence" value="ECO:0007669"/>
    <property type="project" value="InterPro"/>
</dbReference>
<protein>
    <submittedName>
        <fullName evidence="12">Splicing factor 3A subunit 3</fullName>
    </submittedName>
</protein>
<dbReference type="InterPro" id="IPR000690">
    <property type="entry name" value="Matrin/U1-C_Znf_C2H2"/>
</dbReference>
<keyword evidence="3" id="KW-0597">Phosphoprotein</keyword>
<evidence type="ECO:0000256" key="10">
    <source>
        <dbReference type="SAM" id="MobiDB-lite"/>
    </source>
</evidence>
<dbReference type="InterPro" id="IPR031774">
    <property type="entry name" value="SF3A3_dom"/>
</dbReference>
<dbReference type="Pfam" id="PF16837">
    <property type="entry name" value="SF3A3"/>
    <property type="match status" value="1"/>
</dbReference>
<dbReference type="STRING" id="36087.A0A077ZAX1"/>
<keyword evidence="4" id="KW-0507">mRNA processing</keyword>
<evidence type="ECO:0000256" key="5">
    <source>
        <dbReference type="ARBA" id="ARBA00022723"/>
    </source>
</evidence>
<dbReference type="Proteomes" id="UP000030665">
    <property type="component" value="Unassembled WGS sequence"/>
</dbReference>
<keyword evidence="9" id="KW-0539">Nucleus</keyword>
<dbReference type="InterPro" id="IPR025086">
    <property type="entry name" value="SDE2/SF3A3_SAP"/>
</dbReference>
<gene>
    <name evidence="12" type="ORF">TTRE_0000574301</name>
</gene>
<dbReference type="InterPro" id="IPR021966">
    <property type="entry name" value="SF3a60_bindingd"/>
</dbReference>
<dbReference type="EMBL" id="HG806166">
    <property type="protein sequence ID" value="CDW57451.1"/>
    <property type="molecule type" value="Genomic_DNA"/>
</dbReference>
<dbReference type="Pfam" id="PF12108">
    <property type="entry name" value="SF3a60_bindingd"/>
    <property type="match status" value="1"/>
</dbReference>
<dbReference type="PROSITE" id="PS50171">
    <property type="entry name" value="ZF_MATRIN"/>
    <property type="match status" value="1"/>
</dbReference>